<organism evidence="7 8">
    <name type="scientific">Mycena metata</name>
    <dbReference type="NCBI Taxonomy" id="1033252"/>
    <lineage>
        <taxon>Eukaryota</taxon>
        <taxon>Fungi</taxon>
        <taxon>Dikarya</taxon>
        <taxon>Basidiomycota</taxon>
        <taxon>Agaricomycotina</taxon>
        <taxon>Agaricomycetes</taxon>
        <taxon>Agaricomycetidae</taxon>
        <taxon>Agaricales</taxon>
        <taxon>Marasmiineae</taxon>
        <taxon>Mycenaceae</taxon>
        <taxon>Mycena</taxon>
    </lineage>
</organism>
<dbReference type="PANTHER" id="PTHR28235:SF1">
    <property type="entry name" value="SMALL RIBOSOMAL SUBUNIT PROTEIN MS41"/>
    <property type="match status" value="1"/>
</dbReference>
<dbReference type="PANTHER" id="PTHR28235">
    <property type="entry name" value="PROTEIN FYV4, MITOCHONDRIAL"/>
    <property type="match status" value="1"/>
</dbReference>
<evidence type="ECO:0000259" key="6">
    <source>
        <dbReference type="SMART" id="SM01238"/>
    </source>
</evidence>
<dbReference type="InterPro" id="IPR039603">
    <property type="entry name" value="Ribosomal_mS41"/>
</dbReference>
<proteinExistence type="inferred from homology"/>
<reference evidence="7" key="1">
    <citation type="submission" date="2023-03" db="EMBL/GenBank/DDBJ databases">
        <title>Massive genome expansion in bonnet fungi (Mycena s.s.) driven by repeated elements and novel gene families across ecological guilds.</title>
        <authorList>
            <consortium name="Lawrence Berkeley National Laboratory"/>
            <person name="Harder C.B."/>
            <person name="Miyauchi S."/>
            <person name="Viragh M."/>
            <person name="Kuo A."/>
            <person name="Thoen E."/>
            <person name="Andreopoulos B."/>
            <person name="Lu D."/>
            <person name="Skrede I."/>
            <person name="Drula E."/>
            <person name="Henrissat B."/>
            <person name="Morin E."/>
            <person name="Kohler A."/>
            <person name="Barry K."/>
            <person name="LaButti K."/>
            <person name="Morin E."/>
            <person name="Salamov A."/>
            <person name="Lipzen A."/>
            <person name="Mereny Z."/>
            <person name="Hegedus B."/>
            <person name="Baldrian P."/>
            <person name="Stursova M."/>
            <person name="Weitz H."/>
            <person name="Taylor A."/>
            <person name="Grigoriev I.V."/>
            <person name="Nagy L.G."/>
            <person name="Martin F."/>
            <person name="Kauserud H."/>
        </authorList>
    </citation>
    <scope>NUCLEOTIDE SEQUENCE</scope>
    <source>
        <strain evidence="7">CBHHK182m</strain>
    </source>
</reference>
<dbReference type="GO" id="GO:0005739">
    <property type="term" value="C:mitochondrion"/>
    <property type="evidence" value="ECO:0007669"/>
    <property type="project" value="UniProtKB-SubCell"/>
</dbReference>
<dbReference type="Pfam" id="PF09597">
    <property type="entry name" value="SAM_Ribosomal_mS41"/>
    <property type="match status" value="1"/>
</dbReference>
<evidence type="ECO:0000313" key="8">
    <source>
        <dbReference type="Proteomes" id="UP001215598"/>
    </source>
</evidence>
<protein>
    <recommendedName>
        <fullName evidence="4">Small ribosomal subunit protein mS41</fullName>
    </recommendedName>
</protein>
<evidence type="ECO:0000256" key="5">
    <source>
        <dbReference type="SAM" id="MobiDB-lite"/>
    </source>
</evidence>
<feature type="domain" description="Small ribosomal subunit protein mS41 SAM" evidence="6">
    <location>
        <begin position="58"/>
        <end position="111"/>
    </location>
</feature>
<sequence>MSLTTLFRNLSCSARLPALSRSLATRVRPSPEPRGTHLLPTASPDSTLIPNTDSVRTPSDFLKAIGRSVETKVEDWDEFWQQTTGRNLRSAGMGVRDRRYVLWCMEKYRQGLPITSFAHDPRPKKTIRGWGPSVQNGKRIRSRRVRTPTSPTTKAKRKDQERKDRIKAKREGREALRKAALLV</sequence>
<gene>
    <name evidence="7" type="ORF">B0H16DRAFT_1296344</name>
</gene>
<comment type="caution">
    <text evidence="7">The sequence shown here is derived from an EMBL/GenBank/DDBJ whole genome shotgun (WGS) entry which is preliminary data.</text>
</comment>
<dbReference type="Proteomes" id="UP001215598">
    <property type="component" value="Unassembled WGS sequence"/>
</dbReference>
<comment type="similarity">
    <text evidence="2">Belongs to the mitochondrion-specific ribosomal protein mS41 family.</text>
</comment>
<evidence type="ECO:0000256" key="1">
    <source>
        <dbReference type="ARBA" id="ARBA00004173"/>
    </source>
</evidence>
<feature type="compositionally biased region" description="Basic and acidic residues" evidence="5">
    <location>
        <begin position="158"/>
        <end position="176"/>
    </location>
</feature>
<evidence type="ECO:0000256" key="4">
    <source>
        <dbReference type="ARBA" id="ARBA00035129"/>
    </source>
</evidence>
<name>A0AAD7KFB2_9AGAR</name>
<dbReference type="SMART" id="SM01238">
    <property type="entry name" value="IGR"/>
    <property type="match status" value="1"/>
</dbReference>
<evidence type="ECO:0000256" key="3">
    <source>
        <dbReference type="ARBA" id="ARBA00023128"/>
    </source>
</evidence>
<keyword evidence="3" id="KW-0496">Mitochondrion</keyword>
<dbReference type="InterPro" id="IPR019083">
    <property type="entry name" value="SAM_Ribosomal_mS41"/>
</dbReference>
<feature type="compositionally biased region" description="Polar residues" evidence="5">
    <location>
        <begin position="43"/>
        <end position="54"/>
    </location>
</feature>
<evidence type="ECO:0000313" key="7">
    <source>
        <dbReference type="EMBL" id="KAJ7784390.1"/>
    </source>
</evidence>
<dbReference type="EMBL" id="JARKIB010000002">
    <property type="protein sequence ID" value="KAJ7784390.1"/>
    <property type="molecule type" value="Genomic_DNA"/>
</dbReference>
<keyword evidence="8" id="KW-1185">Reference proteome</keyword>
<accession>A0AAD7KFB2</accession>
<evidence type="ECO:0000256" key="2">
    <source>
        <dbReference type="ARBA" id="ARBA00010492"/>
    </source>
</evidence>
<feature type="region of interest" description="Disordered" evidence="5">
    <location>
        <begin position="26"/>
        <end position="54"/>
    </location>
</feature>
<feature type="region of interest" description="Disordered" evidence="5">
    <location>
        <begin position="117"/>
        <end position="176"/>
    </location>
</feature>
<comment type="subcellular location">
    <subcellularLocation>
        <location evidence="1">Mitochondrion</location>
    </subcellularLocation>
</comment>
<dbReference type="AlphaFoldDB" id="A0AAD7KFB2"/>